<dbReference type="Pfam" id="PF13537">
    <property type="entry name" value="GATase_7"/>
    <property type="match status" value="1"/>
</dbReference>
<dbReference type="EMBL" id="RCHT01000009">
    <property type="protein sequence ID" value="RLL11423.1"/>
    <property type="molecule type" value="Genomic_DNA"/>
</dbReference>
<keyword evidence="3 7" id="KW-0328">Glycosyltransferase</keyword>
<keyword evidence="7 11" id="KW-0411">Iron-sulfur</keyword>
<dbReference type="SUPFAM" id="SSF53271">
    <property type="entry name" value="PRTase-like"/>
    <property type="match status" value="1"/>
</dbReference>
<evidence type="ECO:0000256" key="6">
    <source>
        <dbReference type="ARBA" id="ARBA00022962"/>
    </source>
</evidence>
<dbReference type="SUPFAM" id="SSF56235">
    <property type="entry name" value="N-terminal nucleophile aminohydrolases (Ntn hydrolases)"/>
    <property type="match status" value="1"/>
</dbReference>
<evidence type="ECO:0000256" key="4">
    <source>
        <dbReference type="ARBA" id="ARBA00022679"/>
    </source>
</evidence>
<feature type="binding site" evidence="7 10">
    <location>
        <position position="371"/>
    </location>
    <ligand>
        <name>Mg(2+)</name>
        <dbReference type="ChEBI" id="CHEBI:18420"/>
    </ligand>
</feature>
<dbReference type="Gene3D" id="3.40.50.2020">
    <property type="match status" value="1"/>
</dbReference>
<keyword evidence="4 7" id="KW-0808">Transferase</keyword>
<evidence type="ECO:0000256" key="7">
    <source>
        <dbReference type="HAMAP-Rule" id="MF_01931"/>
    </source>
</evidence>
<evidence type="ECO:0000313" key="15">
    <source>
        <dbReference type="Proteomes" id="UP000276301"/>
    </source>
</evidence>
<comment type="function">
    <text evidence="7">Catalyzes the formation of phosphoribosylamine from phosphoribosylpyrophosphate (PRPP) and glutamine.</text>
</comment>
<evidence type="ECO:0000256" key="1">
    <source>
        <dbReference type="ARBA" id="ARBA00005209"/>
    </source>
</evidence>
<dbReference type="InterPro" id="IPR017932">
    <property type="entry name" value="GATase_2_dom"/>
</dbReference>
<keyword evidence="7" id="KW-0004">4Fe-4S</keyword>
<gene>
    <name evidence="7" type="primary">purF</name>
    <name evidence="14" type="ORF">D4A47_07320</name>
</gene>
<dbReference type="GO" id="GO:0009113">
    <property type="term" value="P:purine nucleobase biosynthetic process"/>
    <property type="evidence" value="ECO:0007669"/>
    <property type="project" value="UniProtKB-UniRule"/>
</dbReference>
<keyword evidence="7 10" id="KW-0479">Metal-binding</keyword>
<feature type="domain" description="Glutamine amidotransferase type-2" evidence="13">
    <location>
        <begin position="22"/>
        <end position="245"/>
    </location>
</feature>
<evidence type="ECO:0000256" key="11">
    <source>
        <dbReference type="PIRSR" id="PIRSR000485-3"/>
    </source>
</evidence>
<evidence type="ECO:0000313" key="14">
    <source>
        <dbReference type="EMBL" id="RLL11423.1"/>
    </source>
</evidence>
<organism evidence="14 15">
    <name type="scientific">Anaerotruncus massiliensis</name>
    <name type="common">ex Liu et al. 2021</name>
    <dbReference type="NCBI Taxonomy" id="2321404"/>
    <lineage>
        <taxon>Bacteria</taxon>
        <taxon>Bacillati</taxon>
        <taxon>Bacillota</taxon>
        <taxon>Clostridia</taxon>
        <taxon>Eubacteriales</taxon>
        <taxon>Oscillospiraceae</taxon>
        <taxon>Anaerotruncus</taxon>
    </lineage>
</organism>
<feature type="active site" description="Nucleophile" evidence="7 9">
    <location>
        <position position="22"/>
    </location>
</feature>
<feature type="binding site" evidence="7 11">
    <location>
        <position position="458"/>
    </location>
    <ligand>
        <name>[4Fe-4S] cluster</name>
        <dbReference type="ChEBI" id="CHEBI:49883"/>
    </ligand>
</feature>
<dbReference type="HAMAP" id="MF_01931">
    <property type="entry name" value="PurF"/>
    <property type="match status" value="1"/>
</dbReference>
<keyword evidence="5 7" id="KW-0658">Purine biosynthesis</keyword>
<dbReference type="Pfam" id="PF00156">
    <property type="entry name" value="Pribosyltran"/>
    <property type="match status" value="1"/>
</dbReference>
<dbReference type="Proteomes" id="UP000276301">
    <property type="component" value="Unassembled WGS sequence"/>
</dbReference>
<dbReference type="PROSITE" id="PS51278">
    <property type="entry name" value="GATASE_TYPE_2"/>
    <property type="match status" value="1"/>
</dbReference>
<dbReference type="GO" id="GO:0051539">
    <property type="term" value="F:4 iron, 4 sulfur cluster binding"/>
    <property type="evidence" value="ECO:0007669"/>
    <property type="project" value="UniProtKB-KW"/>
</dbReference>
<evidence type="ECO:0000259" key="13">
    <source>
        <dbReference type="PROSITE" id="PS51278"/>
    </source>
</evidence>
<keyword evidence="7 11" id="KW-0408">Iron</keyword>
<keyword evidence="6 7" id="KW-0315">Glutamine amidotransferase</keyword>
<dbReference type="InterPro" id="IPR029057">
    <property type="entry name" value="PRTase-like"/>
</dbReference>
<dbReference type="GO" id="GO:0004044">
    <property type="term" value="F:amidophosphoribosyltransferase activity"/>
    <property type="evidence" value="ECO:0007669"/>
    <property type="project" value="UniProtKB-UniRule"/>
</dbReference>
<keyword evidence="15" id="KW-1185">Reference proteome</keyword>
<dbReference type="CDD" id="cd06223">
    <property type="entry name" value="PRTases_typeI"/>
    <property type="match status" value="1"/>
</dbReference>
<dbReference type="AlphaFoldDB" id="A0A498CRC5"/>
<dbReference type="GO" id="GO:0000287">
    <property type="term" value="F:magnesium ion binding"/>
    <property type="evidence" value="ECO:0007669"/>
    <property type="project" value="UniProtKB-UniRule"/>
</dbReference>
<evidence type="ECO:0000256" key="5">
    <source>
        <dbReference type="ARBA" id="ARBA00022755"/>
    </source>
</evidence>
<dbReference type="EC" id="2.4.2.14" evidence="7"/>
<name>A0A498CRC5_9FIRM</name>
<dbReference type="PIRSF" id="PIRSF000485">
    <property type="entry name" value="Amd_phspho_trans"/>
    <property type="match status" value="1"/>
</dbReference>
<feature type="binding site" evidence="7 11">
    <location>
        <position position="407"/>
    </location>
    <ligand>
        <name>[4Fe-4S] cluster</name>
        <dbReference type="ChEBI" id="CHEBI:49883"/>
    </ligand>
</feature>
<feature type="binding site" evidence="7 10">
    <location>
        <position position="370"/>
    </location>
    <ligand>
        <name>Mg(2+)</name>
        <dbReference type="ChEBI" id="CHEBI:18420"/>
    </ligand>
</feature>
<feature type="region of interest" description="Disordered" evidence="12">
    <location>
        <begin position="473"/>
        <end position="493"/>
    </location>
</feature>
<feature type="binding site" evidence="7 10">
    <location>
        <position position="308"/>
    </location>
    <ligand>
        <name>Mg(2+)</name>
        <dbReference type="ChEBI" id="CHEBI:18420"/>
    </ligand>
</feature>
<feature type="binding site" evidence="7 11">
    <location>
        <position position="261"/>
    </location>
    <ligand>
        <name>[4Fe-4S] cluster</name>
        <dbReference type="ChEBI" id="CHEBI:49883"/>
    </ligand>
</feature>
<dbReference type="InterPro" id="IPR029055">
    <property type="entry name" value="Ntn_hydrolases_N"/>
</dbReference>
<dbReference type="UniPathway" id="UPA00074">
    <property type="reaction ID" value="UER00124"/>
</dbReference>
<feature type="binding site" evidence="7 11">
    <location>
        <position position="461"/>
    </location>
    <ligand>
        <name>[4Fe-4S] cluster</name>
        <dbReference type="ChEBI" id="CHEBI:49883"/>
    </ligand>
</feature>
<protein>
    <recommendedName>
        <fullName evidence="7">Amidophosphoribosyltransferase</fullName>
        <shortName evidence="7">ATase</shortName>
        <ecNumber evidence="7">2.4.2.14</ecNumber>
    </recommendedName>
    <alternativeName>
        <fullName evidence="7">Glutamine phosphoribosylpyrophosphate amidotransferase</fullName>
        <shortName evidence="7">GPATase</shortName>
    </alternativeName>
</protein>
<evidence type="ECO:0000256" key="12">
    <source>
        <dbReference type="SAM" id="MobiDB-lite"/>
    </source>
</evidence>
<dbReference type="InterPro" id="IPR000836">
    <property type="entry name" value="PRTase_dom"/>
</dbReference>
<reference evidence="14 15" key="1">
    <citation type="submission" date="2018-10" db="EMBL/GenBank/DDBJ databases">
        <title>Anaerotruncus faecis sp. nov., isolated from human feces.</title>
        <authorList>
            <person name="Wang Y.-J."/>
        </authorList>
    </citation>
    <scope>NUCLEOTIDE SEQUENCE [LARGE SCALE GENOMIC DNA]</scope>
    <source>
        <strain evidence="14 15">22A2-44</strain>
    </source>
</reference>
<proteinExistence type="inferred from homology"/>
<dbReference type="InterPro" id="IPR005854">
    <property type="entry name" value="PurF"/>
</dbReference>
<accession>A0A498CRC5</accession>
<comment type="pathway">
    <text evidence="1 7 8">Purine metabolism; IMP biosynthesis via de novo pathway; N(1)-(5-phospho-D-ribosyl)glycinamide from 5-phospho-alpha-D-ribose 1-diphosphate: step 1/2.</text>
</comment>
<dbReference type="InterPro" id="IPR035584">
    <property type="entry name" value="PurF_N"/>
</dbReference>
<evidence type="ECO:0000256" key="10">
    <source>
        <dbReference type="PIRSR" id="PIRSR000485-2"/>
    </source>
</evidence>
<comment type="cofactor">
    <cofactor evidence="7 11">
        <name>[4Fe-4S] cluster</name>
        <dbReference type="ChEBI" id="CHEBI:49883"/>
    </cofactor>
    <text evidence="7 11">Binds 1 [4Fe-4S] cluster per subunit.</text>
</comment>
<dbReference type="Gene3D" id="3.60.20.10">
    <property type="entry name" value="Glutamine Phosphoribosylpyrophosphate, subunit 1, domain 1"/>
    <property type="match status" value="1"/>
</dbReference>
<comment type="cofactor">
    <cofactor evidence="7 10">
        <name>Mg(2+)</name>
        <dbReference type="ChEBI" id="CHEBI:18420"/>
    </cofactor>
    <text evidence="7 10">Binds 1 Mg(2+) ion per subunit.</text>
</comment>
<dbReference type="PANTHER" id="PTHR11907">
    <property type="entry name" value="AMIDOPHOSPHORIBOSYLTRANSFERASE"/>
    <property type="match status" value="1"/>
</dbReference>
<evidence type="ECO:0000256" key="8">
    <source>
        <dbReference type="PIRNR" id="PIRNR000485"/>
    </source>
</evidence>
<comment type="similarity">
    <text evidence="2 7 8">In the C-terminal section; belongs to the purine/pyrimidine phosphoribosyltransferase family.</text>
</comment>
<dbReference type="GO" id="GO:0006189">
    <property type="term" value="P:'de novo' IMP biosynthetic process"/>
    <property type="evidence" value="ECO:0007669"/>
    <property type="project" value="UniProtKB-UniRule"/>
</dbReference>
<comment type="caution">
    <text evidence="14">The sequence shown here is derived from an EMBL/GenBank/DDBJ whole genome shotgun (WGS) entry which is preliminary data.</text>
</comment>
<evidence type="ECO:0000256" key="2">
    <source>
        <dbReference type="ARBA" id="ARBA00010138"/>
    </source>
</evidence>
<comment type="catalytic activity">
    <reaction evidence="7 8">
        <text>5-phospho-beta-D-ribosylamine + L-glutamate + diphosphate = 5-phospho-alpha-D-ribose 1-diphosphate + L-glutamine + H2O</text>
        <dbReference type="Rhea" id="RHEA:14905"/>
        <dbReference type="ChEBI" id="CHEBI:15377"/>
        <dbReference type="ChEBI" id="CHEBI:29985"/>
        <dbReference type="ChEBI" id="CHEBI:33019"/>
        <dbReference type="ChEBI" id="CHEBI:58017"/>
        <dbReference type="ChEBI" id="CHEBI:58359"/>
        <dbReference type="ChEBI" id="CHEBI:58681"/>
        <dbReference type="EC" id="2.4.2.14"/>
    </reaction>
</comment>
<sequence>MREIREFPMEGIDLYSELHEECGVFGIYENSRTDVATSAYFALYALQHRGQESCGIAVNDDGVINCHKNVGLVPDVFNRDVLESLGQGNMAVGHCRYSTTGNGSVVNAQPLVVRHCKGTMALAHNGNLVNAPDLRRQLEMNGAIFHTTNDSEVISYIITRERLLSPSIEEAVAKAMYTLKGAYSLIVMSPKKLIAARDPNGFRPLCVGKTEDGYAFASESCAFDSIGAQFLRDVEPGEIVVAEDGELRSIRTHCGGRSSFCVFEYVYFARPDSVVEGVSVHEARQRAGRILYREHPIEADVVIGVPDSGLDAALGYSRESGIPYGVGFIKNRYVGRTFIQPTQGQRENAVRIKLNVIAETVKDKRVVLIDDSIVRGTTCGRIVKLLREAGAKEVHFAVSAPPFRNPCFFGTDIDSRDKLIACRMTIPEIAKTIGVDSLHYLSVEGVQQIARGAHCGFCVGCFTGEYPIKVPDETPKDKFEHKISEKAKRREQA</sequence>
<evidence type="ECO:0000256" key="9">
    <source>
        <dbReference type="PIRSR" id="PIRSR000485-1"/>
    </source>
</evidence>
<evidence type="ECO:0000256" key="3">
    <source>
        <dbReference type="ARBA" id="ARBA00022676"/>
    </source>
</evidence>
<dbReference type="CDD" id="cd00715">
    <property type="entry name" value="GPATase_N"/>
    <property type="match status" value="1"/>
</dbReference>
<keyword evidence="7 10" id="KW-0460">Magnesium</keyword>
<dbReference type="NCBIfam" id="TIGR01134">
    <property type="entry name" value="purF"/>
    <property type="match status" value="1"/>
</dbReference>